<evidence type="ECO:0000256" key="1">
    <source>
        <dbReference type="SAM" id="MobiDB-lite"/>
    </source>
</evidence>
<evidence type="ECO:0000313" key="2">
    <source>
        <dbReference type="EMBL" id="ACY87017.1"/>
    </source>
</evidence>
<dbReference type="EMBL" id="CP001363">
    <property type="protein sequence ID" value="ACY87017.1"/>
    <property type="molecule type" value="Genomic_DNA"/>
</dbReference>
<keyword evidence="3" id="KW-1185">Reference proteome</keyword>
<dbReference type="AlphaFoldDB" id="A0A0F6AXP5"/>
<dbReference type="HOGENOM" id="CLU_2275479_0_0_6"/>
<reference evidence="2 3" key="1">
    <citation type="journal article" date="2010" name="J. Bacteriol.">
        <title>Short-term signatures of evolutionary change in the Salmonella enterica serovar typhimurium 14028 genome.</title>
        <authorList>
            <person name="Jarvik T."/>
            <person name="Smillie C."/>
            <person name="Groisman E.A."/>
            <person name="Ochman H."/>
        </authorList>
    </citation>
    <scope>NUCLEOTIDE SEQUENCE [LARGE SCALE GENOMIC DNA]</scope>
    <source>
        <strain evidence="3">14028s / SGSC 2262</strain>
    </source>
</reference>
<dbReference type="KEGG" id="seo:STM14_0498"/>
<name>A0A0F6AXP5_SALT1</name>
<accession>A0A0F6AXP5</accession>
<protein>
    <submittedName>
        <fullName evidence="2">Uncharacterized protein</fullName>
    </submittedName>
</protein>
<organism evidence="2 3">
    <name type="scientific">Salmonella typhimurium (strain 14028s / SGSC 2262)</name>
    <dbReference type="NCBI Taxonomy" id="588858"/>
    <lineage>
        <taxon>Bacteria</taxon>
        <taxon>Pseudomonadati</taxon>
        <taxon>Pseudomonadota</taxon>
        <taxon>Gammaproteobacteria</taxon>
        <taxon>Enterobacterales</taxon>
        <taxon>Enterobacteriaceae</taxon>
        <taxon>Salmonella</taxon>
    </lineage>
</organism>
<proteinExistence type="predicted"/>
<gene>
    <name evidence="2" type="ordered locus">STM14_0498</name>
</gene>
<evidence type="ECO:0000313" key="3">
    <source>
        <dbReference type="Proteomes" id="UP000002695"/>
    </source>
</evidence>
<feature type="region of interest" description="Disordered" evidence="1">
    <location>
        <begin position="73"/>
        <end position="102"/>
    </location>
</feature>
<dbReference type="Proteomes" id="UP000002695">
    <property type="component" value="Chromosome"/>
</dbReference>
<sequence length="102" mass="11252">MPDGAALIGPAKSTYCSGAGRIRRLCRHPANPLNNTERPVMTDKIQYASGYHPGDDIIDHNPHAAVHVAIKPTDRPGFPHIQNAENNEPGSHPLPVRRRQRH</sequence>